<organism evidence="5 6">
    <name type="scientific">Vibrio nitrifigilis</name>
    <dbReference type="NCBI Taxonomy" id="2789781"/>
    <lineage>
        <taxon>Bacteria</taxon>
        <taxon>Pseudomonadati</taxon>
        <taxon>Pseudomonadota</taxon>
        <taxon>Gammaproteobacteria</taxon>
        <taxon>Vibrionales</taxon>
        <taxon>Vibrionaceae</taxon>
        <taxon>Vibrio</taxon>
    </lineage>
</organism>
<feature type="domain" description="HTH araC/xylS-type" evidence="4">
    <location>
        <begin position="166"/>
        <end position="263"/>
    </location>
</feature>
<dbReference type="Gene3D" id="1.10.10.60">
    <property type="entry name" value="Homeodomain-like"/>
    <property type="match status" value="2"/>
</dbReference>
<dbReference type="InterPro" id="IPR018060">
    <property type="entry name" value="HTH_AraC"/>
</dbReference>
<dbReference type="PANTHER" id="PTHR11019:SF199">
    <property type="entry name" value="HTH-TYPE TRANSCRIPTIONAL REGULATOR NIMR"/>
    <property type="match status" value="1"/>
</dbReference>
<protein>
    <submittedName>
        <fullName evidence="5">Helix-turn-helix transcriptional regulator</fullName>
    </submittedName>
</protein>
<proteinExistence type="predicted"/>
<keyword evidence="1" id="KW-0805">Transcription regulation</keyword>
<dbReference type="PANTHER" id="PTHR11019">
    <property type="entry name" value="HTH-TYPE TRANSCRIPTIONAL REGULATOR NIMR"/>
    <property type="match status" value="1"/>
</dbReference>
<name>A0ABS0GD26_9VIBR</name>
<dbReference type="InterPro" id="IPR009057">
    <property type="entry name" value="Homeodomain-like_sf"/>
</dbReference>
<evidence type="ECO:0000256" key="1">
    <source>
        <dbReference type="ARBA" id="ARBA00023015"/>
    </source>
</evidence>
<evidence type="ECO:0000313" key="5">
    <source>
        <dbReference type="EMBL" id="MBF9000304.1"/>
    </source>
</evidence>
<comment type="caution">
    <text evidence="5">The sequence shown here is derived from an EMBL/GenBank/DDBJ whole genome shotgun (WGS) entry which is preliminary data.</text>
</comment>
<dbReference type="SUPFAM" id="SSF51182">
    <property type="entry name" value="RmlC-like cupins"/>
    <property type="match status" value="1"/>
</dbReference>
<gene>
    <name evidence="5" type="ORF">I1A42_06995</name>
</gene>
<reference evidence="5 6" key="1">
    <citation type="submission" date="2020-11" db="EMBL/GenBank/DDBJ databases">
        <title>Vibrio nitrifigilis sp. nov., a marine nitrogen-fixing bacterium isolated from the lagoon sediment of an islet inside an atoll.</title>
        <authorList>
            <person name="Wang L.-T."/>
            <person name="Shieh W.Y."/>
        </authorList>
    </citation>
    <scope>NUCLEOTIDE SEQUENCE [LARGE SCALE GENOMIC DNA]</scope>
    <source>
        <strain evidence="5 6">NFV-1</strain>
    </source>
</reference>
<keyword evidence="2" id="KW-0238">DNA-binding</keyword>
<dbReference type="InterPro" id="IPR014710">
    <property type="entry name" value="RmlC-like_jellyroll"/>
</dbReference>
<evidence type="ECO:0000313" key="6">
    <source>
        <dbReference type="Proteomes" id="UP000597206"/>
    </source>
</evidence>
<dbReference type="Pfam" id="PF12833">
    <property type="entry name" value="HTH_18"/>
    <property type="match status" value="1"/>
</dbReference>
<dbReference type="InterPro" id="IPR003313">
    <property type="entry name" value="AraC-bd"/>
</dbReference>
<evidence type="ECO:0000256" key="2">
    <source>
        <dbReference type="ARBA" id="ARBA00023125"/>
    </source>
</evidence>
<dbReference type="InterPro" id="IPR011051">
    <property type="entry name" value="RmlC_Cupin_sf"/>
</dbReference>
<dbReference type="PROSITE" id="PS01124">
    <property type="entry name" value="HTH_ARAC_FAMILY_2"/>
    <property type="match status" value="1"/>
</dbReference>
<keyword evidence="3" id="KW-0804">Transcription</keyword>
<sequence length="276" mass="30923">MKSDQYTLCDIVEQLESQSCSTPVIAMWVDIEDEKSEMPLHQHQHGQLVYALKGGVRCQLPQSTLIVPPQCAVWIPSGVMHSIHTTANAQVCYLFIHPSMSSLPTAGCTLSIAPLVRELILNLSMQPHQYSPDSALGRKALVLLEELAQMPIEHLSLVTPDEPRLQKIATHLFNYPADRRTLAEWGTKVAMSERSLARLFKHETGMTFGRWRQQLHLIIAMHQLSNDSSVQSVADYLGYQSVTAFITMFKKAVGKPPAQYFSSLNQMDNHNLDKAS</sequence>
<dbReference type="EMBL" id="JADPMR010000001">
    <property type="protein sequence ID" value="MBF9000304.1"/>
    <property type="molecule type" value="Genomic_DNA"/>
</dbReference>
<dbReference type="Proteomes" id="UP000597206">
    <property type="component" value="Unassembled WGS sequence"/>
</dbReference>
<dbReference type="SUPFAM" id="SSF46689">
    <property type="entry name" value="Homeodomain-like"/>
    <property type="match status" value="1"/>
</dbReference>
<dbReference type="RefSeq" id="WP_196123020.1">
    <property type="nucleotide sequence ID" value="NZ_JADPMR010000001.1"/>
</dbReference>
<dbReference type="Gene3D" id="2.60.120.10">
    <property type="entry name" value="Jelly Rolls"/>
    <property type="match status" value="1"/>
</dbReference>
<keyword evidence="6" id="KW-1185">Reference proteome</keyword>
<dbReference type="SMART" id="SM00342">
    <property type="entry name" value="HTH_ARAC"/>
    <property type="match status" value="1"/>
</dbReference>
<dbReference type="CDD" id="cd06124">
    <property type="entry name" value="cupin_NimR-like_N"/>
    <property type="match status" value="1"/>
</dbReference>
<evidence type="ECO:0000256" key="3">
    <source>
        <dbReference type="ARBA" id="ARBA00023163"/>
    </source>
</evidence>
<evidence type="ECO:0000259" key="4">
    <source>
        <dbReference type="PROSITE" id="PS01124"/>
    </source>
</evidence>
<dbReference type="Pfam" id="PF02311">
    <property type="entry name" value="AraC_binding"/>
    <property type="match status" value="1"/>
</dbReference>
<accession>A0ABS0GD26</accession>